<dbReference type="InterPro" id="IPR003439">
    <property type="entry name" value="ABC_transporter-like_ATP-bd"/>
</dbReference>
<evidence type="ECO:0000259" key="7">
    <source>
        <dbReference type="PROSITE" id="PS50893"/>
    </source>
</evidence>
<keyword evidence="2" id="KW-0813">Transport</keyword>
<dbReference type="Gene3D" id="3.40.50.300">
    <property type="entry name" value="P-loop containing nucleotide triphosphate hydrolases"/>
    <property type="match status" value="1"/>
</dbReference>
<dbReference type="Proteomes" id="UP001448858">
    <property type="component" value="Chromosome"/>
</dbReference>
<keyword evidence="9" id="KW-1185">Reference proteome</keyword>
<keyword evidence="3" id="KW-0547">Nucleotide-binding</keyword>
<evidence type="ECO:0000313" key="8">
    <source>
        <dbReference type="EMBL" id="WZP15985.1"/>
    </source>
</evidence>
<evidence type="ECO:0000256" key="6">
    <source>
        <dbReference type="SAM" id="MobiDB-lite"/>
    </source>
</evidence>
<dbReference type="InterPro" id="IPR017871">
    <property type="entry name" value="ABC_transporter-like_CS"/>
</dbReference>
<keyword evidence="5" id="KW-0046">Antibiotic resistance</keyword>
<feature type="domain" description="ABC transporter" evidence="7">
    <location>
        <begin position="34"/>
        <end position="257"/>
    </location>
</feature>
<organism evidence="8 9">
    <name type="scientific">Arthrobacter citreus</name>
    <dbReference type="NCBI Taxonomy" id="1670"/>
    <lineage>
        <taxon>Bacteria</taxon>
        <taxon>Bacillati</taxon>
        <taxon>Actinomycetota</taxon>
        <taxon>Actinomycetes</taxon>
        <taxon>Micrococcales</taxon>
        <taxon>Micrococcaceae</taxon>
        <taxon>Arthrobacter</taxon>
    </lineage>
</organism>
<evidence type="ECO:0000256" key="2">
    <source>
        <dbReference type="ARBA" id="ARBA00022448"/>
    </source>
</evidence>
<sequence>MSLNPSSISEKTSGPEQTSGTGKAGPGLPGSVLAAAHSVTKSYAGKPALTEVSLSIRAGEALGLLGPNGAGKSTLLNLLCGIRTPDAGTVELFGRNPRNPEARRELGTTPQATSVPPTLRVRETVDFVAAHYGDPVPTPELLADFGLSPIADKQCGGLSGGQQRRLMVALALVGRPRLVILDEPTTGLDVEARENLWERLGEYRRNGGTLLVTSHYLEEIQALSGRVLVLNAGSVAADGTVDDIRSHVSVSKVSFRTGLPPSSFASLPESAGVSAGPNNAVTIMSRDADETVRRLVRDNVPFSRLEVHAASLEEAFLALTHQPAGGPGRLTEKEQS</sequence>
<dbReference type="SMART" id="SM00382">
    <property type="entry name" value="AAA"/>
    <property type="match status" value="1"/>
</dbReference>
<keyword evidence="4 8" id="KW-0067">ATP-binding</keyword>
<dbReference type="PANTHER" id="PTHR42711">
    <property type="entry name" value="ABC TRANSPORTER ATP-BINDING PROTEIN"/>
    <property type="match status" value="1"/>
</dbReference>
<dbReference type="InterPro" id="IPR050763">
    <property type="entry name" value="ABC_transporter_ATP-binding"/>
</dbReference>
<dbReference type="RefSeq" id="WP_342023632.1">
    <property type="nucleotide sequence ID" value="NZ_CP151657.1"/>
</dbReference>
<dbReference type="PROSITE" id="PS00211">
    <property type="entry name" value="ABC_TRANSPORTER_1"/>
    <property type="match status" value="1"/>
</dbReference>
<name>A0ABZ2ZW66_9MICC</name>
<feature type="region of interest" description="Disordered" evidence="6">
    <location>
        <begin position="1"/>
        <end position="29"/>
    </location>
</feature>
<reference evidence="8 9" key="1">
    <citation type="submission" date="2024-04" db="EMBL/GenBank/DDBJ databases">
        <title>Arthrobacter sp. from Plains bison fecal sample.</title>
        <authorList>
            <person name="Ruzzini A."/>
        </authorList>
    </citation>
    <scope>NUCLEOTIDE SEQUENCE [LARGE SCALE GENOMIC DNA]</scope>
    <source>
        <strain evidence="8 9">EINP1</strain>
    </source>
</reference>
<dbReference type="InterPro" id="IPR003593">
    <property type="entry name" value="AAA+_ATPase"/>
</dbReference>
<evidence type="ECO:0000256" key="4">
    <source>
        <dbReference type="ARBA" id="ARBA00022840"/>
    </source>
</evidence>
<proteinExistence type="predicted"/>
<evidence type="ECO:0000256" key="1">
    <source>
        <dbReference type="ARBA" id="ARBA00004202"/>
    </source>
</evidence>
<accession>A0ABZ2ZW66</accession>
<dbReference type="PROSITE" id="PS50893">
    <property type="entry name" value="ABC_TRANSPORTER_2"/>
    <property type="match status" value="1"/>
</dbReference>
<dbReference type="GO" id="GO:0005524">
    <property type="term" value="F:ATP binding"/>
    <property type="evidence" value="ECO:0007669"/>
    <property type="project" value="UniProtKB-KW"/>
</dbReference>
<feature type="compositionally biased region" description="Polar residues" evidence="6">
    <location>
        <begin position="1"/>
        <end position="21"/>
    </location>
</feature>
<dbReference type="EMBL" id="CP151657">
    <property type="protein sequence ID" value="WZP15985.1"/>
    <property type="molecule type" value="Genomic_DNA"/>
</dbReference>
<evidence type="ECO:0000256" key="5">
    <source>
        <dbReference type="ARBA" id="ARBA00023251"/>
    </source>
</evidence>
<evidence type="ECO:0000313" key="9">
    <source>
        <dbReference type="Proteomes" id="UP001448858"/>
    </source>
</evidence>
<dbReference type="SUPFAM" id="SSF52540">
    <property type="entry name" value="P-loop containing nucleoside triphosphate hydrolases"/>
    <property type="match status" value="1"/>
</dbReference>
<evidence type="ECO:0000256" key="3">
    <source>
        <dbReference type="ARBA" id="ARBA00022741"/>
    </source>
</evidence>
<dbReference type="CDD" id="cd03230">
    <property type="entry name" value="ABC_DR_subfamily_A"/>
    <property type="match status" value="1"/>
</dbReference>
<gene>
    <name evidence="8" type="ORF">AAE021_17895</name>
</gene>
<dbReference type="PANTHER" id="PTHR42711:SF17">
    <property type="entry name" value="ABC TRANSPORTER ATP-BINDING PROTEIN"/>
    <property type="match status" value="1"/>
</dbReference>
<dbReference type="InterPro" id="IPR027417">
    <property type="entry name" value="P-loop_NTPase"/>
</dbReference>
<protein>
    <submittedName>
        <fullName evidence="8">ABC transporter ATP-binding protein</fullName>
    </submittedName>
</protein>
<comment type="subcellular location">
    <subcellularLocation>
        <location evidence="1">Cell membrane</location>
        <topology evidence="1">Peripheral membrane protein</topology>
    </subcellularLocation>
</comment>
<feature type="region of interest" description="Disordered" evidence="6">
    <location>
        <begin position="94"/>
        <end position="114"/>
    </location>
</feature>
<dbReference type="Pfam" id="PF00005">
    <property type="entry name" value="ABC_tran"/>
    <property type="match status" value="1"/>
</dbReference>